<sequence>MALYTYDFCHDLLYGGWDSGIINNLEDAKREIKQNFEDMDLENASVQEEMRQIIDEMIAELDQLISTIKSVNFR</sequence>
<evidence type="ECO:0000256" key="1">
    <source>
        <dbReference type="SAM" id="Coils"/>
    </source>
</evidence>
<dbReference type="EMBL" id="JAUSTZ010000008">
    <property type="protein sequence ID" value="MDQ0227329.1"/>
    <property type="molecule type" value="Genomic_DNA"/>
</dbReference>
<organism evidence="2 3">
    <name type="scientific">Metabacillus niabensis</name>
    <dbReference type="NCBI Taxonomy" id="324854"/>
    <lineage>
        <taxon>Bacteria</taxon>
        <taxon>Bacillati</taxon>
        <taxon>Bacillota</taxon>
        <taxon>Bacilli</taxon>
        <taxon>Bacillales</taxon>
        <taxon>Bacillaceae</taxon>
        <taxon>Metabacillus</taxon>
    </lineage>
</organism>
<keyword evidence="3" id="KW-1185">Reference proteome</keyword>
<reference evidence="2 3" key="1">
    <citation type="submission" date="2023-07" db="EMBL/GenBank/DDBJ databases">
        <title>Genomic Encyclopedia of Type Strains, Phase IV (KMG-IV): sequencing the most valuable type-strain genomes for metagenomic binning, comparative biology and taxonomic classification.</title>
        <authorList>
            <person name="Goeker M."/>
        </authorList>
    </citation>
    <scope>NUCLEOTIDE SEQUENCE [LARGE SCALE GENOMIC DNA]</scope>
    <source>
        <strain evidence="2 3">DSM 17723</strain>
    </source>
</reference>
<comment type="caution">
    <text evidence="2">The sequence shown here is derived from an EMBL/GenBank/DDBJ whole genome shotgun (WGS) entry which is preliminary data.</text>
</comment>
<name>A0ABT9Z5S6_9BACI</name>
<feature type="coiled-coil region" evidence="1">
    <location>
        <begin position="22"/>
        <end position="67"/>
    </location>
</feature>
<dbReference type="RefSeq" id="WP_095303281.1">
    <property type="nucleotide sequence ID" value="NZ_CADEPK010000299.1"/>
</dbReference>
<protein>
    <submittedName>
        <fullName evidence="2">Uncharacterized protein</fullName>
    </submittedName>
</protein>
<evidence type="ECO:0000313" key="2">
    <source>
        <dbReference type="EMBL" id="MDQ0227329.1"/>
    </source>
</evidence>
<keyword evidence="1" id="KW-0175">Coiled coil</keyword>
<gene>
    <name evidence="2" type="ORF">J2S02_003674</name>
</gene>
<evidence type="ECO:0000313" key="3">
    <source>
        <dbReference type="Proteomes" id="UP001232245"/>
    </source>
</evidence>
<accession>A0ABT9Z5S6</accession>
<dbReference type="Proteomes" id="UP001232245">
    <property type="component" value="Unassembled WGS sequence"/>
</dbReference>
<proteinExistence type="predicted"/>